<dbReference type="InterPro" id="IPR043408">
    <property type="entry name" value="IQCK"/>
</dbReference>
<sequence length="457" mass="50999">MLGRAAVLASSDGTYRPTPFKTADLSAGHEDKVRRLFEERLPAPSQRSEFDEVFGEDPLDFLMSELALPIYEAETHRAMIERRGRVEKKIILPPAALGFHETEQVLQEQWTEQTCEELAKRRWFSDIVLYVFSMVAGPEEHYFKKFLNRSVQEALSYALDEADRHKIVEDHRAFKLFCPLDHMAEHLWTANERHPERDGMQQKDIPIFAEFFEHFPRPEPPLHLKLTTDQAAVIIQKRWKGTITRRRPDIKALRRHIAAARIQYNDPRRLVEELWNRDIPIPPPPLELSCVSLSDNNPVHSPQIGSLTDVAANTRKDSTATPALPKFLQISKTDVQNRLTQSRGKTEGQRKKASPACEKNKDSGDSDEEPEEKPVPVEVAIVVPTAPPLPDPAPSNPLDGTGTSRNSLNKAGAHGGGLTADGLGKGGGPSMVPKISKDKQVTGSGGEKKAAKAPKAK</sequence>
<feature type="compositionally biased region" description="Gly residues" evidence="1">
    <location>
        <begin position="413"/>
        <end position="429"/>
    </location>
</feature>
<gene>
    <name evidence="2" type="ORF">BV898_06657</name>
</gene>
<proteinExistence type="predicted"/>
<dbReference type="OrthoDB" id="2155538at2759"/>
<feature type="compositionally biased region" description="Basic and acidic residues" evidence="1">
    <location>
        <begin position="435"/>
        <end position="450"/>
    </location>
</feature>
<dbReference type="Proteomes" id="UP000192578">
    <property type="component" value="Unassembled WGS sequence"/>
</dbReference>
<evidence type="ECO:0000313" key="3">
    <source>
        <dbReference type="Proteomes" id="UP000192578"/>
    </source>
</evidence>
<feature type="region of interest" description="Disordered" evidence="1">
    <location>
        <begin position="320"/>
        <end position="457"/>
    </location>
</feature>
<keyword evidence="3" id="KW-1185">Reference proteome</keyword>
<feature type="compositionally biased region" description="Pro residues" evidence="1">
    <location>
        <begin position="385"/>
        <end position="395"/>
    </location>
</feature>
<comment type="caution">
    <text evidence="2">The sequence shown here is derived from an EMBL/GenBank/DDBJ whole genome shotgun (WGS) entry which is preliminary data.</text>
</comment>
<dbReference type="AlphaFoldDB" id="A0A1W0WVR0"/>
<organism evidence="2 3">
    <name type="scientific">Hypsibius exemplaris</name>
    <name type="common">Freshwater tardigrade</name>
    <dbReference type="NCBI Taxonomy" id="2072580"/>
    <lineage>
        <taxon>Eukaryota</taxon>
        <taxon>Metazoa</taxon>
        <taxon>Ecdysozoa</taxon>
        <taxon>Tardigrada</taxon>
        <taxon>Eutardigrada</taxon>
        <taxon>Parachela</taxon>
        <taxon>Hypsibioidea</taxon>
        <taxon>Hypsibiidae</taxon>
        <taxon>Hypsibius</taxon>
    </lineage>
</organism>
<evidence type="ECO:0000313" key="2">
    <source>
        <dbReference type="EMBL" id="OQV19233.1"/>
    </source>
</evidence>
<protein>
    <submittedName>
        <fullName evidence="2">Uncharacterized protein</fullName>
    </submittedName>
</protein>
<feature type="compositionally biased region" description="Polar residues" evidence="1">
    <location>
        <begin position="330"/>
        <end position="343"/>
    </location>
</feature>
<evidence type="ECO:0000256" key="1">
    <source>
        <dbReference type="SAM" id="MobiDB-lite"/>
    </source>
</evidence>
<name>A0A1W0WVR0_HYPEX</name>
<dbReference type="EMBL" id="MTYJ01000041">
    <property type="protein sequence ID" value="OQV19233.1"/>
    <property type="molecule type" value="Genomic_DNA"/>
</dbReference>
<dbReference type="PANTHER" id="PTHR34927">
    <property type="entry name" value="IQ DOMAIN-CONTAINING PROTEIN K"/>
    <property type="match status" value="1"/>
</dbReference>
<reference evidence="3" key="1">
    <citation type="submission" date="2017-01" db="EMBL/GenBank/DDBJ databases">
        <title>Comparative genomics of anhydrobiosis in the tardigrade Hypsibius dujardini.</title>
        <authorList>
            <person name="Yoshida Y."/>
            <person name="Koutsovoulos G."/>
            <person name="Laetsch D."/>
            <person name="Stevens L."/>
            <person name="Kumar S."/>
            <person name="Horikawa D."/>
            <person name="Ishino K."/>
            <person name="Komine S."/>
            <person name="Tomita M."/>
            <person name="Blaxter M."/>
            <person name="Arakawa K."/>
        </authorList>
    </citation>
    <scope>NUCLEOTIDE SEQUENCE [LARGE SCALE GENOMIC DNA]</scope>
    <source>
        <strain evidence="3">Z151</strain>
    </source>
</reference>
<accession>A0A1W0WVR0</accession>
<dbReference type="PANTHER" id="PTHR34927:SF1">
    <property type="entry name" value="IQ DOMAIN-CONTAINING PROTEIN K"/>
    <property type="match status" value="1"/>
</dbReference>